<dbReference type="AlphaFoldDB" id="A0A0F8ZGG7"/>
<gene>
    <name evidence="1" type="ORF">LCGC14_2698320</name>
</gene>
<sequence length="74" mass="8587">MIHKETIHPEYPLAIVEMDEAVFHNRFKECFYCRKDLKYEYDEAVIFSAYETGAICGDCANTAEANDMYLGFTC</sequence>
<proteinExistence type="predicted"/>
<accession>A0A0F8ZGG7</accession>
<comment type="caution">
    <text evidence="1">The sequence shown here is derived from an EMBL/GenBank/DDBJ whole genome shotgun (WGS) entry which is preliminary data.</text>
</comment>
<dbReference type="EMBL" id="LAZR01048010">
    <property type="protein sequence ID" value="KKK92897.1"/>
    <property type="molecule type" value="Genomic_DNA"/>
</dbReference>
<organism evidence="1">
    <name type="scientific">marine sediment metagenome</name>
    <dbReference type="NCBI Taxonomy" id="412755"/>
    <lineage>
        <taxon>unclassified sequences</taxon>
        <taxon>metagenomes</taxon>
        <taxon>ecological metagenomes</taxon>
    </lineage>
</organism>
<protein>
    <submittedName>
        <fullName evidence="1">Uncharacterized protein</fullName>
    </submittedName>
</protein>
<name>A0A0F8ZGG7_9ZZZZ</name>
<evidence type="ECO:0000313" key="1">
    <source>
        <dbReference type="EMBL" id="KKK92897.1"/>
    </source>
</evidence>
<reference evidence="1" key="1">
    <citation type="journal article" date="2015" name="Nature">
        <title>Complex archaea that bridge the gap between prokaryotes and eukaryotes.</title>
        <authorList>
            <person name="Spang A."/>
            <person name="Saw J.H."/>
            <person name="Jorgensen S.L."/>
            <person name="Zaremba-Niedzwiedzka K."/>
            <person name="Martijn J."/>
            <person name="Lind A.E."/>
            <person name="van Eijk R."/>
            <person name="Schleper C."/>
            <person name="Guy L."/>
            <person name="Ettema T.J."/>
        </authorList>
    </citation>
    <scope>NUCLEOTIDE SEQUENCE</scope>
</reference>